<keyword evidence="4 6" id="KW-0949">S-adenosyl-L-methionine</keyword>
<keyword evidence="3 6" id="KW-0808">Transferase</keyword>
<feature type="domain" description="Methyltransferase small" evidence="7">
    <location>
        <begin position="36"/>
        <end position="120"/>
    </location>
</feature>
<comment type="function">
    <text evidence="6">Specifically methylates the adenine in position 37 of tRNA(1)(Val) (anticodon cmo5UAC).</text>
</comment>
<dbReference type="InterPro" id="IPR007848">
    <property type="entry name" value="Small_mtfrase_dom"/>
</dbReference>
<evidence type="ECO:0000313" key="9">
    <source>
        <dbReference type="Proteomes" id="UP001204579"/>
    </source>
</evidence>
<evidence type="ECO:0000259" key="7">
    <source>
        <dbReference type="Pfam" id="PF05175"/>
    </source>
</evidence>
<dbReference type="PANTHER" id="PTHR47739:SF1">
    <property type="entry name" value="TRNA1(VAL) (ADENINE(37)-N6)-METHYLTRANSFERASE"/>
    <property type="match status" value="1"/>
</dbReference>
<evidence type="ECO:0000256" key="5">
    <source>
        <dbReference type="ARBA" id="ARBA00022694"/>
    </source>
</evidence>
<gene>
    <name evidence="8" type="ORF">NW209_06615</name>
</gene>
<dbReference type="InterPro" id="IPR002052">
    <property type="entry name" value="DNA_methylase_N6_adenine_CS"/>
</dbReference>
<keyword evidence="1 6" id="KW-0963">Cytoplasm</keyword>
<dbReference type="InterPro" id="IPR022882">
    <property type="entry name" value="tRNA_adenine-N6_MeTrfase"/>
</dbReference>
<dbReference type="GeneID" id="82443486"/>
<dbReference type="Pfam" id="PF05175">
    <property type="entry name" value="MTS"/>
    <property type="match status" value="1"/>
</dbReference>
<keyword evidence="2 6" id="KW-0489">Methyltransferase</keyword>
<dbReference type="PANTHER" id="PTHR47739">
    <property type="entry name" value="TRNA1(VAL) (ADENINE(37)-N6)-METHYLTRANSFERASE"/>
    <property type="match status" value="1"/>
</dbReference>
<dbReference type="InterPro" id="IPR029063">
    <property type="entry name" value="SAM-dependent_MTases_sf"/>
</dbReference>
<organism evidence="8 9">
    <name type="scientific">Phocaeicola barnesiae</name>
    <dbReference type="NCBI Taxonomy" id="376804"/>
    <lineage>
        <taxon>Bacteria</taxon>
        <taxon>Pseudomonadati</taxon>
        <taxon>Bacteroidota</taxon>
        <taxon>Bacteroidia</taxon>
        <taxon>Bacteroidales</taxon>
        <taxon>Bacteroidaceae</taxon>
        <taxon>Phocaeicola</taxon>
    </lineage>
</organism>
<dbReference type="HAMAP" id="MF_01872">
    <property type="entry name" value="tRNA_methyltr_YfiC"/>
    <property type="match status" value="1"/>
</dbReference>
<evidence type="ECO:0000256" key="4">
    <source>
        <dbReference type="ARBA" id="ARBA00022691"/>
    </source>
</evidence>
<evidence type="ECO:0000256" key="6">
    <source>
        <dbReference type="HAMAP-Rule" id="MF_01872"/>
    </source>
</evidence>
<comment type="subcellular location">
    <subcellularLocation>
        <location evidence="6">Cytoplasm</location>
    </subcellularLocation>
</comment>
<protein>
    <recommendedName>
        <fullName evidence="6">tRNA1(Val) (adenine(37)-N6)-methyltransferase</fullName>
        <ecNumber evidence="6">2.1.1.223</ecNumber>
    </recommendedName>
    <alternativeName>
        <fullName evidence="6">tRNA m6A37 methyltransferase</fullName>
    </alternativeName>
</protein>
<comment type="caution">
    <text evidence="8">The sequence shown here is derived from an EMBL/GenBank/DDBJ whole genome shotgun (WGS) entry which is preliminary data.</text>
</comment>
<name>A0AAW5N4Q5_9BACT</name>
<comment type="catalytic activity">
    <reaction evidence="6">
        <text>adenosine(37) in tRNA1(Val) + S-adenosyl-L-methionine = N(6)-methyladenosine(37) in tRNA1(Val) + S-adenosyl-L-homocysteine + H(+)</text>
        <dbReference type="Rhea" id="RHEA:43160"/>
        <dbReference type="Rhea" id="RHEA-COMP:10369"/>
        <dbReference type="Rhea" id="RHEA-COMP:10370"/>
        <dbReference type="ChEBI" id="CHEBI:15378"/>
        <dbReference type="ChEBI" id="CHEBI:57856"/>
        <dbReference type="ChEBI" id="CHEBI:59789"/>
        <dbReference type="ChEBI" id="CHEBI:74411"/>
        <dbReference type="ChEBI" id="CHEBI:74449"/>
        <dbReference type="EC" id="2.1.1.223"/>
    </reaction>
</comment>
<accession>A0AAW5N4Q5</accession>
<dbReference type="EC" id="2.1.1.223" evidence="6"/>
<dbReference type="SUPFAM" id="SSF53335">
    <property type="entry name" value="S-adenosyl-L-methionine-dependent methyltransferases"/>
    <property type="match status" value="1"/>
</dbReference>
<evidence type="ECO:0000313" key="8">
    <source>
        <dbReference type="EMBL" id="MCR8873685.1"/>
    </source>
</evidence>
<evidence type="ECO:0000256" key="2">
    <source>
        <dbReference type="ARBA" id="ARBA00022603"/>
    </source>
</evidence>
<dbReference type="PROSITE" id="PS00092">
    <property type="entry name" value="N6_MTASE"/>
    <property type="match status" value="1"/>
</dbReference>
<sequence length="238" mass="26644">MANSYFQFKQFKITQDRCAMKVGTDGVLLGAWAPLKKSCKVLDIGTGTGLVALMLAQRCSSACIEAIDIDESAVAQARENVADSPWPERVDVCQMDVKNAPQTWKETFDCIVSNPPYFVDSLKCPDKSRMVARHTAELDFPALAKSASFLLNEEGMFSVVLPADAYTSFVSSCLREGLHLQRVLWVHTKPDIPAKRVLMTFVKQAVDETEQEHLTVEVSRHVYSPEYVSLLKDFYLKL</sequence>
<dbReference type="Gene3D" id="3.40.50.150">
    <property type="entry name" value="Vaccinia Virus protein VP39"/>
    <property type="match status" value="1"/>
</dbReference>
<dbReference type="EMBL" id="JANRHJ010000006">
    <property type="protein sequence ID" value="MCR8873685.1"/>
    <property type="molecule type" value="Genomic_DNA"/>
</dbReference>
<dbReference type="AlphaFoldDB" id="A0AAW5N4Q5"/>
<dbReference type="Proteomes" id="UP001204579">
    <property type="component" value="Unassembled WGS sequence"/>
</dbReference>
<evidence type="ECO:0000256" key="1">
    <source>
        <dbReference type="ARBA" id="ARBA00022490"/>
    </source>
</evidence>
<comment type="similarity">
    <text evidence="6">Belongs to the methyltransferase superfamily. tRNA (adenine-N(6)-)-methyltransferase family.</text>
</comment>
<evidence type="ECO:0000256" key="3">
    <source>
        <dbReference type="ARBA" id="ARBA00022679"/>
    </source>
</evidence>
<proteinExistence type="inferred from homology"/>
<dbReference type="GO" id="GO:0008033">
    <property type="term" value="P:tRNA processing"/>
    <property type="evidence" value="ECO:0007669"/>
    <property type="project" value="UniProtKB-UniRule"/>
</dbReference>
<dbReference type="GO" id="GO:0005737">
    <property type="term" value="C:cytoplasm"/>
    <property type="evidence" value="ECO:0007669"/>
    <property type="project" value="UniProtKB-SubCell"/>
</dbReference>
<dbReference type="GO" id="GO:0032259">
    <property type="term" value="P:methylation"/>
    <property type="evidence" value="ECO:0007669"/>
    <property type="project" value="UniProtKB-KW"/>
</dbReference>
<dbReference type="GO" id="GO:0016430">
    <property type="term" value="F:tRNA (adenine-N6)-methyltransferase activity"/>
    <property type="evidence" value="ECO:0007669"/>
    <property type="project" value="UniProtKB-UniRule"/>
</dbReference>
<dbReference type="RefSeq" id="WP_018711046.1">
    <property type="nucleotide sequence ID" value="NZ_CALULB010000006.1"/>
</dbReference>
<dbReference type="GO" id="GO:0003676">
    <property type="term" value="F:nucleic acid binding"/>
    <property type="evidence" value="ECO:0007669"/>
    <property type="project" value="InterPro"/>
</dbReference>
<keyword evidence="9" id="KW-1185">Reference proteome</keyword>
<dbReference type="InterPro" id="IPR050210">
    <property type="entry name" value="tRNA_Adenine-N(6)_MTase"/>
</dbReference>
<reference evidence="8 9" key="1">
    <citation type="submission" date="2022-08" db="EMBL/GenBank/DDBJ databases">
        <authorList>
            <person name="Zeman M."/>
            <person name="Kubasova T."/>
        </authorList>
    </citation>
    <scope>NUCLEOTIDE SEQUENCE [LARGE SCALE GENOMIC DNA]</scope>
    <source>
        <strain evidence="8 9">ET62</strain>
    </source>
</reference>
<dbReference type="CDD" id="cd02440">
    <property type="entry name" value="AdoMet_MTases"/>
    <property type="match status" value="1"/>
</dbReference>
<keyword evidence="5 6" id="KW-0819">tRNA processing</keyword>